<dbReference type="AlphaFoldDB" id="A0A845AIF2"/>
<name>A0A845AIF2_9SPHN</name>
<sequence length="204" mass="22400">MSPAHVLEPTYRRLKRALMEGLWPGGAKLEAMRLAEDFGVSMTPVRDSLNQLVGEGLVDLTPGEGFRVPPLTEQRLRDLLDVNSALLKTANTANWRLPTEDGPVFIGNEYADRLAAAFSLLANGSGNRVLADIVDRISERLHFLRSCEPEVLPEANGIQKQIEAGLHGSRTDRHLAVVRYHRQCQGCVPQLINCLARLRGGGAT</sequence>
<accession>A0A845AIF2</accession>
<dbReference type="CDD" id="cd07377">
    <property type="entry name" value="WHTH_GntR"/>
    <property type="match status" value="1"/>
</dbReference>
<evidence type="ECO:0000313" key="6">
    <source>
        <dbReference type="Proteomes" id="UP000439780"/>
    </source>
</evidence>
<dbReference type="InterPro" id="IPR036390">
    <property type="entry name" value="WH_DNA-bd_sf"/>
</dbReference>
<dbReference type="Proteomes" id="UP000439780">
    <property type="component" value="Unassembled WGS sequence"/>
</dbReference>
<dbReference type="Pfam" id="PF00392">
    <property type="entry name" value="GntR"/>
    <property type="match status" value="1"/>
</dbReference>
<gene>
    <name evidence="5" type="ORF">GRI58_05760</name>
</gene>
<dbReference type="GO" id="GO:0003700">
    <property type="term" value="F:DNA-binding transcription factor activity"/>
    <property type="evidence" value="ECO:0007669"/>
    <property type="project" value="InterPro"/>
</dbReference>
<dbReference type="Gene3D" id="1.10.10.10">
    <property type="entry name" value="Winged helix-like DNA-binding domain superfamily/Winged helix DNA-binding domain"/>
    <property type="match status" value="1"/>
</dbReference>
<keyword evidence="6" id="KW-1185">Reference proteome</keyword>
<evidence type="ECO:0000256" key="1">
    <source>
        <dbReference type="ARBA" id="ARBA00023015"/>
    </source>
</evidence>
<dbReference type="PANTHER" id="PTHR43537">
    <property type="entry name" value="TRANSCRIPTIONAL REGULATOR, GNTR FAMILY"/>
    <property type="match status" value="1"/>
</dbReference>
<feature type="domain" description="HTH gntR-type" evidence="4">
    <location>
        <begin position="4"/>
        <end position="71"/>
    </location>
</feature>
<evidence type="ECO:0000256" key="2">
    <source>
        <dbReference type="ARBA" id="ARBA00023125"/>
    </source>
</evidence>
<proteinExistence type="predicted"/>
<dbReference type="OrthoDB" id="8479543at2"/>
<organism evidence="5 6">
    <name type="scientific">Qipengyuania algicida</name>
    <dbReference type="NCBI Taxonomy" id="1836209"/>
    <lineage>
        <taxon>Bacteria</taxon>
        <taxon>Pseudomonadati</taxon>
        <taxon>Pseudomonadota</taxon>
        <taxon>Alphaproteobacteria</taxon>
        <taxon>Sphingomonadales</taxon>
        <taxon>Erythrobacteraceae</taxon>
        <taxon>Qipengyuania</taxon>
    </lineage>
</organism>
<dbReference type="InterPro" id="IPR036388">
    <property type="entry name" value="WH-like_DNA-bd_sf"/>
</dbReference>
<keyword evidence="1" id="KW-0805">Transcription regulation</keyword>
<dbReference type="EMBL" id="WTYA01000003">
    <property type="protein sequence ID" value="MXP28326.1"/>
    <property type="molecule type" value="Genomic_DNA"/>
</dbReference>
<evidence type="ECO:0000256" key="3">
    <source>
        <dbReference type="ARBA" id="ARBA00023163"/>
    </source>
</evidence>
<keyword evidence="2" id="KW-0238">DNA-binding</keyword>
<dbReference type="SUPFAM" id="SSF46785">
    <property type="entry name" value="Winged helix' DNA-binding domain"/>
    <property type="match status" value="1"/>
</dbReference>
<evidence type="ECO:0000259" key="4">
    <source>
        <dbReference type="PROSITE" id="PS50949"/>
    </source>
</evidence>
<reference evidence="5 6" key="1">
    <citation type="submission" date="2019-12" db="EMBL/GenBank/DDBJ databases">
        <title>Genomic-based taxomic classification of the family Erythrobacteraceae.</title>
        <authorList>
            <person name="Xu L."/>
        </authorList>
    </citation>
    <scope>NUCLEOTIDE SEQUENCE [LARGE SCALE GENOMIC DNA]</scope>
    <source>
        <strain evidence="5 6">KEMB 9005-328</strain>
    </source>
</reference>
<comment type="caution">
    <text evidence="5">The sequence shown here is derived from an EMBL/GenBank/DDBJ whole genome shotgun (WGS) entry which is preliminary data.</text>
</comment>
<dbReference type="GO" id="GO:0003677">
    <property type="term" value="F:DNA binding"/>
    <property type="evidence" value="ECO:0007669"/>
    <property type="project" value="UniProtKB-KW"/>
</dbReference>
<dbReference type="InterPro" id="IPR000524">
    <property type="entry name" value="Tscrpt_reg_HTH_GntR"/>
</dbReference>
<keyword evidence="3" id="KW-0804">Transcription</keyword>
<dbReference type="SMART" id="SM00345">
    <property type="entry name" value="HTH_GNTR"/>
    <property type="match status" value="1"/>
</dbReference>
<dbReference type="RefSeq" id="WP_160752612.1">
    <property type="nucleotide sequence ID" value="NZ_WTYA01000003.1"/>
</dbReference>
<dbReference type="PANTHER" id="PTHR43537:SF24">
    <property type="entry name" value="GLUCONATE OPERON TRANSCRIPTIONAL REPRESSOR"/>
    <property type="match status" value="1"/>
</dbReference>
<protein>
    <submittedName>
        <fullName evidence="5">GntR family transcriptional regulator</fullName>
    </submittedName>
</protein>
<dbReference type="PROSITE" id="PS50949">
    <property type="entry name" value="HTH_GNTR"/>
    <property type="match status" value="1"/>
</dbReference>
<evidence type="ECO:0000313" key="5">
    <source>
        <dbReference type="EMBL" id="MXP28326.1"/>
    </source>
</evidence>